<evidence type="ECO:0000256" key="1">
    <source>
        <dbReference type="SAM" id="MobiDB-lite"/>
    </source>
</evidence>
<feature type="chain" id="PRO_5012059002" evidence="2">
    <location>
        <begin position="20"/>
        <end position="332"/>
    </location>
</feature>
<protein>
    <submittedName>
        <fullName evidence="3">Uncharacterized protein</fullName>
    </submittedName>
</protein>
<name>A0A226EJ48_FOLCA</name>
<dbReference type="EMBL" id="LNIX01000003">
    <property type="protein sequence ID" value="OXA57137.1"/>
    <property type="molecule type" value="Genomic_DNA"/>
</dbReference>
<feature type="compositionally biased region" description="Low complexity" evidence="1">
    <location>
        <begin position="268"/>
        <end position="289"/>
    </location>
</feature>
<gene>
    <name evidence="3" type="ORF">Fcan01_06958</name>
</gene>
<evidence type="ECO:0000256" key="2">
    <source>
        <dbReference type="SAM" id="SignalP"/>
    </source>
</evidence>
<dbReference type="Proteomes" id="UP000198287">
    <property type="component" value="Unassembled WGS sequence"/>
</dbReference>
<feature type="region of interest" description="Disordered" evidence="1">
    <location>
        <begin position="131"/>
        <end position="169"/>
    </location>
</feature>
<accession>A0A226EJ48</accession>
<feature type="signal peptide" evidence="2">
    <location>
        <begin position="1"/>
        <end position="19"/>
    </location>
</feature>
<evidence type="ECO:0000313" key="3">
    <source>
        <dbReference type="EMBL" id="OXA57137.1"/>
    </source>
</evidence>
<organism evidence="3 4">
    <name type="scientific">Folsomia candida</name>
    <name type="common">Springtail</name>
    <dbReference type="NCBI Taxonomy" id="158441"/>
    <lineage>
        <taxon>Eukaryota</taxon>
        <taxon>Metazoa</taxon>
        <taxon>Ecdysozoa</taxon>
        <taxon>Arthropoda</taxon>
        <taxon>Hexapoda</taxon>
        <taxon>Collembola</taxon>
        <taxon>Entomobryomorpha</taxon>
        <taxon>Isotomoidea</taxon>
        <taxon>Isotomidae</taxon>
        <taxon>Proisotominae</taxon>
        <taxon>Folsomia</taxon>
    </lineage>
</organism>
<keyword evidence="2" id="KW-0732">Signal</keyword>
<reference evidence="3 4" key="1">
    <citation type="submission" date="2015-12" db="EMBL/GenBank/DDBJ databases">
        <title>The genome of Folsomia candida.</title>
        <authorList>
            <person name="Faddeeva A."/>
            <person name="Derks M.F."/>
            <person name="Anvar Y."/>
            <person name="Smit S."/>
            <person name="Van Straalen N."/>
            <person name="Roelofs D."/>
        </authorList>
    </citation>
    <scope>NUCLEOTIDE SEQUENCE [LARGE SCALE GENOMIC DNA]</scope>
    <source>
        <strain evidence="3 4">VU population</strain>
        <tissue evidence="3">Whole body</tissue>
    </source>
</reference>
<comment type="caution">
    <text evidence="3">The sequence shown here is derived from an EMBL/GenBank/DDBJ whole genome shotgun (WGS) entry which is preliminary data.</text>
</comment>
<feature type="region of interest" description="Disordered" evidence="1">
    <location>
        <begin position="265"/>
        <end position="332"/>
    </location>
</feature>
<feature type="region of interest" description="Disordered" evidence="1">
    <location>
        <begin position="28"/>
        <end position="91"/>
    </location>
</feature>
<feature type="compositionally biased region" description="Low complexity" evidence="1">
    <location>
        <begin position="61"/>
        <end position="89"/>
    </location>
</feature>
<feature type="compositionally biased region" description="Polar residues" evidence="1">
    <location>
        <begin position="296"/>
        <end position="310"/>
    </location>
</feature>
<keyword evidence="4" id="KW-1185">Reference proteome</keyword>
<sequence>MHFKLCLPLVGLLASVCQGSGYFPSIGGPWSRYTTTTPPPAAESGINLLPPTTEVPPPPSVTFVPRPRPIQQQSNNGNRNNLDNSQNQSEENNRINLRNFFIVSDPMTGERFLVSKQNFWDRYSGNYQEISQNQYNRDSAQQRRSRRSIESSSEEEAMQNVQHSESSEVVDGDLMQDDSAEDSPAIGLVLLENLEENDNFDKPNILRNEIISQNSAPDGSNYNYNFKSTPDIFKLFFPSWNNDNNQVIYKYTLFRHVPIIDEKESDSKATTVASTTETTPTKAETSTVANPEIPETTATTDAEEIPQTTALPEIEKDDDANPDENVTPVASR</sequence>
<evidence type="ECO:0000313" key="4">
    <source>
        <dbReference type="Proteomes" id="UP000198287"/>
    </source>
</evidence>
<dbReference type="AlphaFoldDB" id="A0A226EJ48"/>
<proteinExistence type="predicted"/>